<dbReference type="EC" id="2.10.1.1" evidence="4"/>
<comment type="similarity">
    <text evidence="2 4">Belongs to the MoeA family.</text>
</comment>
<dbReference type="SUPFAM" id="SSF63882">
    <property type="entry name" value="MoeA N-terminal region -like"/>
    <property type="match status" value="1"/>
</dbReference>
<keyword evidence="4" id="KW-0500">Molybdenum</keyword>
<dbReference type="CDD" id="cd00887">
    <property type="entry name" value="MoeA"/>
    <property type="match status" value="1"/>
</dbReference>
<evidence type="ECO:0000259" key="5">
    <source>
        <dbReference type="SMART" id="SM00852"/>
    </source>
</evidence>
<dbReference type="InterPro" id="IPR036425">
    <property type="entry name" value="MoaB/Mog-like_dom_sf"/>
</dbReference>
<accession>A0ABV6ZVP2</accession>
<evidence type="ECO:0000256" key="3">
    <source>
        <dbReference type="ARBA" id="ARBA00047317"/>
    </source>
</evidence>
<comment type="function">
    <text evidence="1 4">Catalyzes the insertion of molybdate into adenylated molybdopterin with the concomitant release of AMP.</text>
</comment>
<proteinExistence type="inferred from homology"/>
<comment type="cofactor">
    <cofactor evidence="4">
        <name>Mg(2+)</name>
        <dbReference type="ChEBI" id="CHEBI:18420"/>
    </cofactor>
</comment>
<dbReference type="InterPro" id="IPR001453">
    <property type="entry name" value="MoaB/Mog_dom"/>
</dbReference>
<evidence type="ECO:0000256" key="2">
    <source>
        <dbReference type="ARBA" id="ARBA00010763"/>
    </source>
</evidence>
<evidence type="ECO:0000313" key="6">
    <source>
        <dbReference type="EMBL" id="MFC2925478.1"/>
    </source>
</evidence>
<dbReference type="Gene3D" id="3.40.980.10">
    <property type="entry name" value="MoaB/Mog-like domain"/>
    <property type="match status" value="1"/>
</dbReference>
<dbReference type="Pfam" id="PF03453">
    <property type="entry name" value="MoeA_N"/>
    <property type="match status" value="1"/>
</dbReference>
<keyword evidence="4" id="KW-0808">Transferase</keyword>
<name>A0ABV6ZVP2_9PROT</name>
<dbReference type="SUPFAM" id="SSF63867">
    <property type="entry name" value="MoeA C-terminal domain-like"/>
    <property type="match status" value="1"/>
</dbReference>
<dbReference type="SMART" id="SM00852">
    <property type="entry name" value="MoCF_biosynth"/>
    <property type="match status" value="1"/>
</dbReference>
<feature type="domain" description="MoaB/Mog" evidence="5">
    <location>
        <begin position="175"/>
        <end position="313"/>
    </location>
</feature>
<organism evidence="6 7">
    <name type="scientific">Hyphobacterium vulgare</name>
    <dbReference type="NCBI Taxonomy" id="1736751"/>
    <lineage>
        <taxon>Bacteria</taxon>
        <taxon>Pseudomonadati</taxon>
        <taxon>Pseudomonadota</taxon>
        <taxon>Alphaproteobacteria</taxon>
        <taxon>Maricaulales</taxon>
        <taxon>Maricaulaceae</taxon>
        <taxon>Hyphobacterium</taxon>
    </lineage>
</organism>
<dbReference type="Pfam" id="PF00994">
    <property type="entry name" value="MoCF_biosynth"/>
    <property type="match status" value="1"/>
</dbReference>
<dbReference type="InterPro" id="IPR036135">
    <property type="entry name" value="MoeA_linker/N_sf"/>
</dbReference>
<dbReference type="InterPro" id="IPR038987">
    <property type="entry name" value="MoeA-like"/>
</dbReference>
<keyword evidence="7" id="KW-1185">Reference proteome</keyword>
<dbReference type="Gene3D" id="2.170.190.11">
    <property type="entry name" value="Molybdopterin biosynthesis moea protein, domain 3"/>
    <property type="match status" value="1"/>
</dbReference>
<keyword evidence="4" id="KW-0479">Metal-binding</keyword>
<evidence type="ECO:0000313" key="7">
    <source>
        <dbReference type="Proteomes" id="UP001595379"/>
    </source>
</evidence>
<comment type="pathway">
    <text evidence="4">Cofactor biosynthesis; molybdopterin biosynthesis.</text>
</comment>
<dbReference type="Gene3D" id="2.40.340.10">
    <property type="entry name" value="MoeA, C-terminal, domain IV"/>
    <property type="match status" value="1"/>
</dbReference>
<gene>
    <name evidence="6" type="ORF">ACFOOR_05115</name>
</gene>
<dbReference type="InterPro" id="IPR005110">
    <property type="entry name" value="MoeA_linker/N"/>
</dbReference>
<protein>
    <recommendedName>
        <fullName evidence="4">Molybdopterin molybdenumtransferase</fullName>
        <ecNumber evidence="4">2.10.1.1</ecNumber>
    </recommendedName>
</protein>
<dbReference type="InterPro" id="IPR036688">
    <property type="entry name" value="MoeA_C_domain_IV_sf"/>
</dbReference>
<comment type="caution">
    <text evidence="6">The sequence shown here is derived from an EMBL/GenBank/DDBJ whole genome shotgun (WGS) entry which is preliminary data.</text>
</comment>
<dbReference type="EMBL" id="JBHRSV010000004">
    <property type="protein sequence ID" value="MFC2925478.1"/>
    <property type="molecule type" value="Genomic_DNA"/>
</dbReference>
<dbReference type="Proteomes" id="UP001595379">
    <property type="component" value="Unassembled WGS sequence"/>
</dbReference>
<dbReference type="Gene3D" id="3.90.105.10">
    <property type="entry name" value="Molybdopterin biosynthesis moea protein, domain 2"/>
    <property type="match status" value="1"/>
</dbReference>
<dbReference type="RefSeq" id="WP_236956164.1">
    <property type="nucleotide sequence ID" value="NZ_JBHRSV010000004.1"/>
</dbReference>
<keyword evidence="4" id="KW-0460">Magnesium</keyword>
<dbReference type="PANTHER" id="PTHR10192:SF5">
    <property type="entry name" value="GEPHYRIN"/>
    <property type="match status" value="1"/>
</dbReference>
<evidence type="ECO:0000256" key="1">
    <source>
        <dbReference type="ARBA" id="ARBA00002901"/>
    </source>
</evidence>
<keyword evidence="4" id="KW-0501">Molybdenum cofactor biosynthesis</keyword>
<sequence length="394" mass="41370">MISFDEALASVVAIGQPLGVETIPFPEASGRVLAKAVSARFAMPRTDVSAMDGYAVRDADLCALPFSLPIAGESVAGSPPGQVLPARAAMRIFTGAPLPEGADRVIVQESAQRDGNVVTFHRSYGPGRHIRKAGSDFRAGELLMPAGRLLDWKSLTTAAAGDRGEVSVFLRPRVAIIATGDELADPGVAGTRPGAIPESVSYGIAALTTQQGGIVVRCERLPDQPARLRIAAAQALADADLLIMIGGASVGDRDHSRSVFEQDLDYVFPKVAIKPGKPVWLARVGRRLVLGLPGNPTSALVTARLFLVPLLQGLSGRDPGEAVVFETMICSDPLPDCGDRETFLRARRIDGSLRLAVSQDSSGQLELATCDALIRLLPGTPALPAGTAVSFLPF</sequence>
<comment type="catalytic activity">
    <reaction evidence="3">
        <text>adenylyl-molybdopterin + molybdate = Mo-molybdopterin + AMP + H(+)</text>
        <dbReference type="Rhea" id="RHEA:35047"/>
        <dbReference type="ChEBI" id="CHEBI:15378"/>
        <dbReference type="ChEBI" id="CHEBI:36264"/>
        <dbReference type="ChEBI" id="CHEBI:62727"/>
        <dbReference type="ChEBI" id="CHEBI:71302"/>
        <dbReference type="ChEBI" id="CHEBI:456215"/>
        <dbReference type="EC" id="2.10.1.1"/>
    </reaction>
</comment>
<dbReference type="PANTHER" id="PTHR10192">
    <property type="entry name" value="MOLYBDOPTERIN BIOSYNTHESIS PROTEIN"/>
    <property type="match status" value="1"/>
</dbReference>
<reference evidence="7" key="1">
    <citation type="journal article" date="2019" name="Int. J. Syst. Evol. Microbiol.">
        <title>The Global Catalogue of Microorganisms (GCM) 10K type strain sequencing project: providing services to taxonomists for standard genome sequencing and annotation.</title>
        <authorList>
            <consortium name="The Broad Institute Genomics Platform"/>
            <consortium name="The Broad Institute Genome Sequencing Center for Infectious Disease"/>
            <person name="Wu L."/>
            <person name="Ma J."/>
        </authorList>
    </citation>
    <scope>NUCLEOTIDE SEQUENCE [LARGE SCALE GENOMIC DNA]</scope>
    <source>
        <strain evidence="7">KCTC 52487</strain>
    </source>
</reference>
<dbReference type="SUPFAM" id="SSF53218">
    <property type="entry name" value="Molybdenum cofactor biosynthesis proteins"/>
    <property type="match status" value="1"/>
</dbReference>
<evidence type="ECO:0000256" key="4">
    <source>
        <dbReference type="RuleBase" id="RU365090"/>
    </source>
</evidence>